<feature type="transmembrane region" description="Helical" evidence="5">
    <location>
        <begin position="27"/>
        <end position="43"/>
    </location>
</feature>
<evidence type="ECO:0000259" key="6">
    <source>
        <dbReference type="Pfam" id="PF04932"/>
    </source>
</evidence>
<dbReference type="EMBL" id="MJGC01000042">
    <property type="protein sequence ID" value="OEJ75974.1"/>
    <property type="molecule type" value="Genomic_DNA"/>
</dbReference>
<feature type="transmembrane region" description="Helical" evidence="5">
    <location>
        <begin position="87"/>
        <end position="107"/>
    </location>
</feature>
<dbReference type="GO" id="GO:0016020">
    <property type="term" value="C:membrane"/>
    <property type="evidence" value="ECO:0007669"/>
    <property type="project" value="UniProtKB-SubCell"/>
</dbReference>
<feature type="transmembrane region" description="Helical" evidence="5">
    <location>
        <begin position="55"/>
        <end position="75"/>
    </location>
</feature>
<feature type="transmembrane region" description="Helical" evidence="5">
    <location>
        <begin position="114"/>
        <end position="132"/>
    </location>
</feature>
<dbReference type="OrthoDB" id="478468at2"/>
<evidence type="ECO:0000256" key="3">
    <source>
        <dbReference type="ARBA" id="ARBA00022989"/>
    </source>
</evidence>
<dbReference type="STRING" id="1781255.BH720_06765"/>
<reference evidence="7" key="1">
    <citation type="submission" date="2016-09" db="EMBL/GenBank/DDBJ databases">
        <title>Draft genome of thermotolerant cyanobacterium Desertifilum sp. strain IPPAS B-1220.</title>
        <authorList>
            <person name="Sinetova M.A."/>
            <person name="Bolakhan K."/>
            <person name="Zayadan B.K."/>
            <person name="Mironov K.S."/>
            <person name="Ustinova V."/>
            <person name="Kupriyanova E.V."/>
            <person name="Sidorov R.A."/>
            <person name="Skrypnik A.N."/>
            <person name="Gogoleva N.E."/>
            <person name="Gogolev Y.V."/>
            <person name="Los D.A."/>
        </authorList>
    </citation>
    <scope>NUCLEOTIDE SEQUENCE [LARGE SCALE GENOMIC DNA]</scope>
    <source>
        <strain evidence="7">IPPAS B-1220</strain>
    </source>
</reference>
<keyword evidence="2 5" id="KW-0812">Transmembrane</keyword>
<dbReference type="PANTHER" id="PTHR37422">
    <property type="entry name" value="TEICHURONIC ACID BIOSYNTHESIS PROTEIN TUAE"/>
    <property type="match status" value="1"/>
</dbReference>
<dbReference type="RefSeq" id="WP_069966415.1">
    <property type="nucleotide sequence ID" value="NZ_CM124774.1"/>
</dbReference>
<dbReference type="AlphaFoldDB" id="A0A1E5QN01"/>
<keyword evidence="4 5" id="KW-0472">Membrane</keyword>
<accession>A0A1E5QN01</accession>
<evidence type="ECO:0000256" key="5">
    <source>
        <dbReference type="SAM" id="Phobius"/>
    </source>
</evidence>
<evidence type="ECO:0000256" key="4">
    <source>
        <dbReference type="ARBA" id="ARBA00023136"/>
    </source>
</evidence>
<feature type="transmembrane region" description="Helical" evidence="5">
    <location>
        <begin position="335"/>
        <end position="359"/>
    </location>
</feature>
<proteinExistence type="predicted"/>
<feature type="transmembrane region" description="Helical" evidence="5">
    <location>
        <begin position="152"/>
        <end position="175"/>
    </location>
</feature>
<evidence type="ECO:0000313" key="7">
    <source>
        <dbReference type="EMBL" id="OEJ75974.1"/>
    </source>
</evidence>
<dbReference type="Pfam" id="PF04932">
    <property type="entry name" value="Wzy_C"/>
    <property type="match status" value="1"/>
</dbReference>
<keyword evidence="3 5" id="KW-1133">Transmembrane helix</keyword>
<comment type="caution">
    <text evidence="7">The sequence shown here is derived from an EMBL/GenBank/DDBJ whole genome shotgun (WGS) entry which is preliminary data.</text>
</comment>
<dbReference type="PANTHER" id="PTHR37422:SF17">
    <property type="entry name" value="O-ANTIGEN LIGASE"/>
    <property type="match status" value="1"/>
</dbReference>
<dbReference type="InterPro" id="IPR007016">
    <property type="entry name" value="O-antigen_ligase-rel_domated"/>
</dbReference>
<feature type="transmembrane region" description="Helical" evidence="5">
    <location>
        <begin position="204"/>
        <end position="221"/>
    </location>
</feature>
<protein>
    <recommendedName>
        <fullName evidence="6">O-antigen ligase-related domain-containing protein</fullName>
    </recommendedName>
</protein>
<dbReference type="InterPro" id="IPR051533">
    <property type="entry name" value="WaaL-like"/>
</dbReference>
<gene>
    <name evidence="7" type="ORF">BH720_06765</name>
</gene>
<feature type="domain" description="O-antigen ligase-related" evidence="6">
    <location>
        <begin position="197"/>
        <end position="350"/>
    </location>
</feature>
<name>A0A1E5QN01_9CYAN</name>
<comment type="subcellular location">
    <subcellularLocation>
        <location evidence="1">Membrane</location>
        <topology evidence="1">Multi-pass membrane protein</topology>
    </subcellularLocation>
</comment>
<evidence type="ECO:0000256" key="1">
    <source>
        <dbReference type="ARBA" id="ARBA00004141"/>
    </source>
</evidence>
<feature type="transmembrane region" description="Helical" evidence="5">
    <location>
        <begin position="226"/>
        <end position="249"/>
    </location>
</feature>
<organism evidence="7">
    <name type="scientific">Desertifilum tharense IPPAS B-1220</name>
    <dbReference type="NCBI Taxonomy" id="1781255"/>
    <lineage>
        <taxon>Bacteria</taxon>
        <taxon>Bacillati</taxon>
        <taxon>Cyanobacteriota</taxon>
        <taxon>Cyanophyceae</taxon>
        <taxon>Desertifilales</taxon>
        <taxon>Desertifilaceae</taxon>
        <taxon>Desertifilum</taxon>
    </lineage>
</organism>
<sequence length="412" mass="46924">MFHQLLFAFILAASLLSRPKLLYLNWGTHYLLIAIAGGIALFYHRQQLKKVVFQYRYLIGWISLFYGWILLSTLASDFSQIALKYSLKYSTYPIAFGIFLLIPNLAYQKFYHRTLFRFLVFISGWGIVEYLSPNLAFLDILRYPNAYPRISAIVQGANQLGVLMAIGAVFAIILYRKHLISQAEMCLTVPIFIGLNTLSASRNGWLIFILGLVLLWLYKLIRLKGFLILISLWSFFLVFFPVSSARIVAPNHPVFPLLYTISPSVEIHHKSLVSPPKKERKPDIAATSDQARVVLWKDALQAFSQKPLTGIGVGVFAEHIGWKHTERSGFHAHNIFLSVLVELGIPGLLLSIVLLFNLIPFSVLKQELIGIPLILIFASQQFDFFINDSTFVVLCTYFLANAVQQKELNREY</sequence>
<evidence type="ECO:0000256" key="2">
    <source>
        <dbReference type="ARBA" id="ARBA00022692"/>
    </source>
</evidence>